<proteinExistence type="predicted"/>
<dbReference type="AlphaFoldDB" id="A0AA38UKX1"/>
<keyword evidence="3" id="KW-1185">Reference proteome</keyword>
<evidence type="ECO:0000256" key="1">
    <source>
        <dbReference type="SAM" id="MobiDB-lite"/>
    </source>
</evidence>
<gene>
    <name evidence="2" type="ORF">F5878DRAFT_722303</name>
</gene>
<comment type="caution">
    <text evidence="2">The sequence shown here is derived from an EMBL/GenBank/DDBJ whole genome shotgun (WGS) entry which is preliminary data.</text>
</comment>
<organism evidence="2 3">
    <name type="scientific">Lentinula raphanica</name>
    <dbReference type="NCBI Taxonomy" id="153919"/>
    <lineage>
        <taxon>Eukaryota</taxon>
        <taxon>Fungi</taxon>
        <taxon>Dikarya</taxon>
        <taxon>Basidiomycota</taxon>
        <taxon>Agaricomycotina</taxon>
        <taxon>Agaricomycetes</taxon>
        <taxon>Agaricomycetidae</taxon>
        <taxon>Agaricales</taxon>
        <taxon>Marasmiineae</taxon>
        <taxon>Omphalotaceae</taxon>
        <taxon>Lentinula</taxon>
    </lineage>
</organism>
<name>A0AA38UKX1_9AGAR</name>
<dbReference type="EMBL" id="MU806009">
    <property type="protein sequence ID" value="KAJ3842342.1"/>
    <property type="molecule type" value="Genomic_DNA"/>
</dbReference>
<sequence>MSSQNSDCTWTSNLYRLINPSLSLSNANQRSNSSSTILLPSNANSIRRYIRPPGVLWRSFVAQCVFNDLLALELQPHQDQISSTSRKLAQVFQRQRRFARMAEYGLGAVIFYEIPIESPSEFKLENIDHEDPSASQYSDEQWTLTGVFGSSDTASESGMSVEELLEGIDVRIVYVPLYACTSFVTGQVMNNFLRKLNTAGERSMAPICVPGGFGFAVDSKGFDLFDNGLGSTTPLDLSVSLSLDTNVLDDSTPQLQETHATQAIPGAFLGHGDMDAEEEQWEFDWVDGHLRHDSLPETCSAEISYPQVPIVDNSILQPESYEEVDEEDSFVTALESFVSDDLQSVSILQEENSVSDTVADTPESLFTPKLSAVPNAGDSKSPLNSITSSVSANSSSKLLNKSEDQARGLKRSSSVASLTKIVRKIGRTM</sequence>
<reference evidence="2" key="1">
    <citation type="submission" date="2022-08" db="EMBL/GenBank/DDBJ databases">
        <authorList>
            <consortium name="DOE Joint Genome Institute"/>
            <person name="Min B."/>
            <person name="Riley R."/>
            <person name="Sierra-Patev S."/>
            <person name="Naranjo-Ortiz M."/>
            <person name="Looney B."/>
            <person name="Konkel Z."/>
            <person name="Slot J.C."/>
            <person name="Sakamoto Y."/>
            <person name="Steenwyk J.L."/>
            <person name="Rokas A."/>
            <person name="Carro J."/>
            <person name="Camarero S."/>
            <person name="Ferreira P."/>
            <person name="Molpeceres G."/>
            <person name="Ruiz-Duenas F.J."/>
            <person name="Serrano A."/>
            <person name="Henrissat B."/>
            <person name="Drula E."/>
            <person name="Hughes K.W."/>
            <person name="Mata J.L."/>
            <person name="Ishikawa N.K."/>
            <person name="Vargas-Isla R."/>
            <person name="Ushijima S."/>
            <person name="Smith C.A."/>
            <person name="Ahrendt S."/>
            <person name="Andreopoulos W."/>
            <person name="He G."/>
            <person name="Labutti K."/>
            <person name="Lipzen A."/>
            <person name="Ng V."/>
            <person name="Sandor L."/>
            <person name="Barry K."/>
            <person name="Martinez A.T."/>
            <person name="Xiao Y."/>
            <person name="Gibbons J.G."/>
            <person name="Terashima K."/>
            <person name="Hibbett D.S."/>
            <person name="Grigoriev I.V."/>
        </authorList>
    </citation>
    <scope>NUCLEOTIDE SEQUENCE</scope>
    <source>
        <strain evidence="2">TFB9207</strain>
    </source>
</reference>
<dbReference type="Proteomes" id="UP001163846">
    <property type="component" value="Unassembled WGS sequence"/>
</dbReference>
<feature type="region of interest" description="Disordered" evidence="1">
    <location>
        <begin position="369"/>
        <end position="389"/>
    </location>
</feature>
<evidence type="ECO:0000313" key="2">
    <source>
        <dbReference type="EMBL" id="KAJ3842342.1"/>
    </source>
</evidence>
<evidence type="ECO:0000313" key="3">
    <source>
        <dbReference type="Proteomes" id="UP001163846"/>
    </source>
</evidence>
<protein>
    <submittedName>
        <fullName evidence="2">Uncharacterized protein</fullName>
    </submittedName>
</protein>
<accession>A0AA38UKX1</accession>